<evidence type="ECO:0000313" key="2">
    <source>
        <dbReference type="EMBL" id="MQY17966.1"/>
    </source>
</evidence>
<sequence>MPGRRTLVTAVTMPRAITSSNSPTAQADPIRIANAQVVRPTPPPNRTIVRIPGSGGSASATVS</sequence>
<name>A0A7K0CWU5_9NOCA</name>
<protein>
    <submittedName>
        <fullName evidence="2">Uncharacterized protein</fullName>
    </submittedName>
</protein>
<evidence type="ECO:0000256" key="1">
    <source>
        <dbReference type="SAM" id="MobiDB-lite"/>
    </source>
</evidence>
<keyword evidence="3" id="KW-1185">Reference proteome</keyword>
<dbReference type="Proteomes" id="UP000438448">
    <property type="component" value="Unassembled WGS sequence"/>
</dbReference>
<reference evidence="2 3" key="1">
    <citation type="submission" date="2019-10" db="EMBL/GenBank/DDBJ databases">
        <title>Nocardia macrotermitis sp. nov. and Nocardia aurantia sp. nov., isolated from the gut of fungus growing-termite Macrotermes natalensis.</title>
        <authorList>
            <person name="Benndorf R."/>
            <person name="Schwitalla J."/>
            <person name="Martin K."/>
            <person name="De Beer W."/>
            <person name="Kaster A.-K."/>
            <person name="Vollmers J."/>
            <person name="Poulsen M."/>
            <person name="Beemelmanns C."/>
        </authorList>
    </citation>
    <scope>NUCLEOTIDE SEQUENCE [LARGE SCALE GENOMIC DNA]</scope>
    <source>
        <strain evidence="2 3">RB20</strain>
    </source>
</reference>
<comment type="caution">
    <text evidence="2">The sequence shown here is derived from an EMBL/GenBank/DDBJ whole genome shotgun (WGS) entry which is preliminary data.</text>
</comment>
<gene>
    <name evidence="2" type="ORF">NRB20_10340</name>
</gene>
<organism evidence="2 3">
    <name type="scientific">Nocardia macrotermitis</name>
    <dbReference type="NCBI Taxonomy" id="2585198"/>
    <lineage>
        <taxon>Bacteria</taxon>
        <taxon>Bacillati</taxon>
        <taxon>Actinomycetota</taxon>
        <taxon>Actinomycetes</taxon>
        <taxon>Mycobacteriales</taxon>
        <taxon>Nocardiaceae</taxon>
        <taxon>Nocardia</taxon>
    </lineage>
</organism>
<proteinExistence type="predicted"/>
<dbReference type="AlphaFoldDB" id="A0A7K0CWU5"/>
<evidence type="ECO:0000313" key="3">
    <source>
        <dbReference type="Proteomes" id="UP000438448"/>
    </source>
</evidence>
<dbReference type="EMBL" id="WEGK01000002">
    <property type="protein sequence ID" value="MQY17966.1"/>
    <property type="molecule type" value="Genomic_DNA"/>
</dbReference>
<feature type="region of interest" description="Disordered" evidence="1">
    <location>
        <begin position="37"/>
        <end position="63"/>
    </location>
</feature>
<accession>A0A7K0CWU5</accession>